<evidence type="ECO:0008006" key="9">
    <source>
        <dbReference type="Google" id="ProtNLM"/>
    </source>
</evidence>
<dbReference type="PANTHER" id="PTHR28668">
    <property type="entry name" value="TRANSMEMBRANE PROTEIN 234"/>
    <property type="match status" value="1"/>
</dbReference>
<evidence type="ECO:0000313" key="7">
    <source>
        <dbReference type="EMBL" id="KAK8959228.1"/>
    </source>
</evidence>
<keyword evidence="8" id="KW-1185">Reference proteome</keyword>
<feature type="transmembrane region" description="Helical" evidence="6">
    <location>
        <begin position="117"/>
        <end position="135"/>
    </location>
</feature>
<comment type="caution">
    <text evidence="7">The sequence shown here is derived from an EMBL/GenBank/DDBJ whole genome shotgun (WGS) entry which is preliminary data.</text>
</comment>
<dbReference type="InterPro" id="IPR037185">
    <property type="entry name" value="EmrE-like"/>
</dbReference>
<dbReference type="EMBL" id="JBBWWR010000012">
    <property type="protein sequence ID" value="KAK8959228.1"/>
    <property type="molecule type" value="Genomic_DNA"/>
</dbReference>
<evidence type="ECO:0000256" key="3">
    <source>
        <dbReference type="ARBA" id="ARBA00022692"/>
    </source>
</evidence>
<organism evidence="7 8">
    <name type="scientific">Platanthera guangdongensis</name>
    <dbReference type="NCBI Taxonomy" id="2320717"/>
    <lineage>
        <taxon>Eukaryota</taxon>
        <taxon>Viridiplantae</taxon>
        <taxon>Streptophyta</taxon>
        <taxon>Embryophyta</taxon>
        <taxon>Tracheophyta</taxon>
        <taxon>Spermatophyta</taxon>
        <taxon>Magnoliopsida</taxon>
        <taxon>Liliopsida</taxon>
        <taxon>Asparagales</taxon>
        <taxon>Orchidaceae</taxon>
        <taxon>Orchidoideae</taxon>
        <taxon>Orchideae</taxon>
        <taxon>Orchidinae</taxon>
        <taxon>Platanthera</taxon>
    </lineage>
</organism>
<sequence>MGNRMVGDIEKMIGVGLVWGATNSLMRRGALLSEQKLGSTPLAPKDRRRVIGQARKWLDLLLLWQYSVPFFVNLSASAAFFYILGDSPISVAVPVTNATTFAATAFSAFLLGEEIRAGPALLGTALIVIGISICIT</sequence>
<evidence type="ECO:0000256" key="5">
    <source>
        <dbReference type="ARBA" id="ARBA00023136"/>
    </source>
</evidence>
<dbReference type="Proteomes" id="UP001412067">
    <property type="component" value="Unassembled WGS sequence"/>
</dbReference>
<keyword evidence="4 6" id="KW-1133">Transmembrane helix</keyword>
<proteinExistence type="inferred from homology"/>
<evidence type="ECO:0000256" key="1">
    <source>
        <dbReference type="ARBA" id="ARBA00004141"/>
    </source>
</evidence>
<evidence type="ECO:0000256" key="6">
    <source>
        <dbReference type="SAM" id="Phobius"/>
    </source>
</evidence>
<accession>A0ABR2M7S7</accession>
<evidence type="ECO:0000256" key="2">
    <source>
        <dbReference type="ARBA" id="ARBA00005977"/>
    </source>
</evidence>
<dbReference type="Pfam" id="PF10639">
    <property type="entry name" value="TMEM234"/>
    <property type="match status" value="1"/>
</dbReference>
<dbReference type="SUPFAM" id="SSF103481">
    <property type="entry name" value="Multidrug resistance efflux transporter EmrE"/>
    <property type="match status" value="1"/>
</dbReference>
<keyword evidence="5 6" id="KW-0472">Membrane</keyword>
<keyword evidence="3 6" id="KW-0812">Transmembrane</keyword>
<dbReference type="PANTHER" id="PTHR28668:SF1">
    <property type="entry name" value="TRANSMEMBRANE PROTEIN 234"/>
    <property type="match status" value="1"/>
</dbReference>
<feature type="transmembrane region" description="Helical" evidence="6">
    <location>
        <begin position="63"/>
        <end position="84"/>
    </location>
</feature>
<feature type="transmembrane region" description="Helical" evidence="6">
    <location>
        <begin position="91"/>
        <end position="111"/>
    </location>
</feature>
<reference evidence="7 8" key="1">
    <citation type="journal article" date="2022" name="Nat. Plants">
        <title>Genomes of leafy and leafless Platanthera orchids illuminate the evolution of mycoheterotrophy.</title>
        <authorList>
            <person name="Li M.H."/>
            <person name="Liu K.W."/>
            <person name="Li Z."/>
            <person name="Lu H.C."/>
            <person name="Ye Q.L."/>
            <person name="Zhang D."/>
            <person name="Wang J.Y."/>
            <person name="Li Y.F."/>
            <person name="Zhong Z.M."/>
            <person name="Liu X."/>
            <person name="Yu X."/>
            <person name="Liu D.K."/>
            <person name="Tu X.D."/>
            <person name="Liu B."/>
            <person name="Hao Y."/>
            <person name="Liao X.Y."/>
            <person name="Jiang Y.T."/>
            <person name="Sun W.H."/>
            <person name="Chen J."/>
            <person name="Chen Y.Q."/>
            <person name="Ai Y."/>
            <person name="Zhai J.W."/>
            <person name="Wu S.S."/>
            <person name="Zhou Z."/>
            <person name="Hsiao Y.Y."/>
            <person name="Wu W.L."/>
            <person name="Chen Y.Y."/>
            <person name="Lin Y.F."/>
            <person name="Hsu J.L."/>
            <person name="Li C.Y."/>
            <person name="Wang Z.W."/>
            <person name="Zhao X."/>
            <person name="Zhong W.Y."/>
            <person name="Ma X.K."/>
            <person name="Ma L."/>
            <person name="Huang J."/>
            <person name="Chen G.Z."/>
            <person name="Huang M.Z."/>
            <person name="Huang L."/>
            <person name="Peng D.H."/>
            <person name="Luo Y.B."/>
            <person name="Zou S.Q."/>
            <person name="Chen S.P."/>
            <person name="Lan S."/>
            <person name="Tsai W.C."/>
            <person name="Van de Peer Y."/>
            <person name="Liu Z.J."/>
        </authorList>
    </citation>
    <scope>NUCLEOTIDE SEQUENCE [LARGE SCALE GENOMIC DNA]</scope>
    <source>
        <strain evidence="7">Lor288</strain>
    </source>
</reference>
<comment type="subcellular location">
    <subcellularLocation>
        <location evidence="1">Membrane</location>
        <topology evidence="1">Multi-pass membrane protein</topology>
    </subcellularLocation>
</comment>
<protein>
    <recommendedName>
        <fullName evidence="9">Transmembrane protein 234</fullName>
    </recommendedName>
</protein>
<name>A0ABR2M7S7_9ASPA</name>
<dbReference type="Gene3D" id="1.10.3730.20">
    <property type="match status" value="1"/>
</dbReference>
<evidence type="ECO:0000313" key="8">
    <source>
        <dbReference type="Proteomes" id="UP001412067"/>
    </source>
</evidence>
<gene>
    <name evidence="7" type="ORF">KSP40_PGU019183</name>
</gene>
<evidence type="ECO:0000256" key="4">
    <source>
        <dbReference type="ARBA" id="ARBA00022989"/>
    </source>
</evidence>
<comment type="similarity">
    <text evidence="2">Belongs to the TMEM234 family.</text>
</comment>
<dbReference type="InterPro" id="IPR018908">
    <property type="entry name" value="TMEM234"/>
</dbReference>